<reference evidence="6 7" key="1">
    <citation type="journal article" date="2017" name="Int. J. Syst. Evol. Microbiol.">
        <title>Oleiagrimonas citrea sp. nov., a marine bacterium isolated from tidal flat sediment and emended description of the genus Oleiagrimonas Fang et al. 2015 and Oleiagrimonas soli.</title>
        <authorList>
            <person name="Yang S.H."/>
            <person name="Seo H.S."/>
            <person name="Seong C.N."/>
            <person name="Kwon K.K."/>
        </authorList>
    </citation>
    <scope>NUCLEOTIDE SEQUENCE [LARGE SCALE GENOMIC DNA]</scope>
    <source>
        <strain evidence="6 7">MEBiC09124</strain>
    </source>
</reference>
<accession>A0A846ZKI4</accession>
<protein>
    <recommendedName>
        <fullName evidence="3">AMP nucleosidase</fullName>
        <ecNumber evidence="2">3.2.2.4</ecNumber>
    </recommendedName>
    <alternativeName>
        <fullName evidence="3">AMP nucleosidase</fullName>
    </alternativeName>
</protein>
<dbReference type="EC" id="3.2.2.4" evidence="2"/>
<dbReference type="Pfam" id="PF03641">
    <property type="entry name" value="Lysine_decarbox"/>
    <property type="match status" value="1"/>
</dbReference>
<evidence type="ECO:0000259" key="5">
    <source>
        <dbReference type="Pfam" id="PF14793"/>
    </source>
</evidence>
<evidence type="ECO:0000256" key="1">
    <source>
        <dbReference type="ARBA" id="ARBA00000274"/>
    </source>
</evidence>
<dbReference type="PANTHER" id="PTHR43393:SF1">
    <property type="entry name" value="PYRIMIDINE_PURINE NUCLEOTIDE 5'-MONOPHOSPHATE NUCLEOSIDASE"/>
    <property type="match status" value="1"/>
</dbReference>
<evidence type="ECO:0000259" key="4">
    <source>
        <dbReference type="Pfam" id="PF11892"/>
    </source>
</evidence>
<dbReference type="Gene3D" id="3.40.50.450">
    <property type="match status" value="1"/>
</dbReference>
<dbReference type="InterPro" id="IPR049788">
    <property type="entry name" value="PpnN"/>
</dbReference>
<dbReference type="SUPFAM" id="SSF102405">
    <property type="entry name" value="MCP/YpsA-like"/>
    <property type="match status" value="1"/>
</dbReference>
<keyword evidence="7" id="KW-1185">Reference proteome</keyword>
<comment type="caution">
    <text evidence="6">The sequence shown here is derived from an EMBL/GenBank/DDBJ whole genome shotgun (WGS) entry which is preliminary data.</text>
</comment>
<dbReference type="EMBL" id="JAAZQD010000001">
    <property type="protein sequence ID" value="NKZ38073.1"/>
    <property type="molecule type" value="Genomic_DNA"/>
</dbReference>
<sequence>MNVSYTGSAGSNTVSARISPAGGLDILSRNEVARLRDASSSGLHALLRRCALAVLTSGSLSDDPRSMLELYPDFDIEVLQQERGIKIELSNAPAQAFVDGQIIRGINELLVAVVRDIVYVATQIAPREFTEAGSEGLTQIVFEILRNARILRTHMDPNLVVCWGGHSISRHEYDYTKAVGYQLGLRMLDICTGCGPGAMKGPMKGATIAHAKQRRRRNRYIGITEPGIIAAESPNPIVNHLMIMPDIEKRLEAFVRTGHGIIVFPGGVGTAEEILYLLGILLHPENREIPFPLIFSGPARSAAYFEQIDRFLRLALGDAVAERYEIIIDDPAAVSRSMVRGLEKVRNYRLDTKDAFFFNWSLHIPYEFQQPFAPNHEAMANLRIHRDRPRHELAADLRRAFSGIVAGNVKEEGMRAIEQHGPFHIDGDPEIMRALDTLLKAFVEQQRMKLPGGTAYEPCYHVAQGESATSA</sequence>
<evidence type="ECO:0000313" key="6">
    <source>
        <dbReference type="EMBL" id="NKZ38073.1"/>
    </source>
</evidence>
<dbReference type="Proteomes" id="UP000541636">
    <property type="component" value="Unassembled WGS sequence"/>
</dbReference>
<name>A0A846ZKI4_9GAMM</name>
<dbReference type="InterPro" id="IPR031100">
    <property type="entry name" value="LOG_fam"/>
</dbReference>
<dbReference type="InterPro" id="IPR027820">
    <property type="entry name" value="PpnN_N"/>
</dbReference>
<dbReference type="NCBIfam" id="NF038390">
    <property type="entry name" value="Nsidase_PpnN"/>
    <property type="match status" value="1"/>
</dbReference>
<dbReference type="InterPro" id="IPR037153">
    <property type="entry name" value="PpnN-like_sf"/>
</dbReference>
<dbReference type="GO" id="GO:0008714">
    <property type="term" value="F:AMP nucleosidase activity"/>
    <property type="evidence" value="ECO:0007669"/>
    <property type="project" value="UniProtKB-EC"/>
</dbReference>
<dbReference type="RefSeq" id="WP_168608473.1">
    <property type="nucleotide sequence ID" value="NZ_JAAZQD010000001.1"/>
</dbReference>
<dbReference type="InterPro" id="IPR021826">
    <property type="entry name" value="PpnN_C"/>
</dbReference>
<dbReference type="PANTHER" id="PTHR43393">
    <property type="entry name" value="CYTOKININ RIBOSIDE 5'-MONOPHOSPHATE PHOSPHORIBOHYDROLASE"/>
    <property type="match status" value="1"/>
</dbReference>
<comment type="catalytic activity">
    <reaction evidence="1">
        <text>AMP + H2O = D-ribose 5-phosphate + adenine</text>
        <dbReference type="Rhea" id="RHEA:20129"/>
        <dbReference type="ChEBI" id="CHEBI:15377"/>
        <dbReference type="ChEBI" id="CHEBI:16708"/>
        <dbReference type="ChEBI" id="CHEBI:78346"/>
        <dbReference type="ChEBI" id="CHEBI:456215"/>
        <dbReference type="EC" id="3.2.2.4"/>
    </reaction>
</comment>
<feature type="domain" description="Pyrimidine/purine nucleotide 5'-monophosphate nucleosidase C-terminal" evidence="4">
    <location>
        <begin position="343"/>
        <end position="462"/>
    </location>
</feature>
<proteinExistence type="predicted"/>
<dbReference type="AlphaFoldDB" id="A0A846ZKI4"/>
<dbReference type="InterPro" id="IPR052341">
    <property type="entry name" value="LOG_family_nucleotidases"/>
</dbReference>
<evidence type="ECO:0000256" key="2">
    <source>
        <dbReference type="ARBA" id="ARBA00011985"/>
    </source>
</evidence>
<dbReference type="GO" id="GO:0005829">
    <property type="term" value="C:cytosol"/>
    <property type="evidence" value="ECO:0007669"/>
    <property type="project" value="TreeGrafter"/>
</dbReference>
<dbReference type="Pfam" id="PF14793">
    <property type="entry name" value="DUF4478"/>
    <property type="match status" value="1"/>
</dbReference>
<dbReference type="Gene3D" id="3.30.1850.10">
    <property type="entry name" value="MoCo carrier protein-like"/>
    <property type="match status" value="1"/>
</dbReference>
<gene>
    <name evidence="6" type="ORF">HF690_03790</name>
</gene>
<dbReference type="Pfam" id="PF11892">
    <property type="entry name" value="PpnN_C"/>
    <property type="match status" value="1"/>
</dbReference>
<evidence type="ECO:0000313" key="7">
    <source>
        <dbReference type="Proteomes" id="UP000541636"/>
    </source>
</evidence>
<organism evidence="6 7">
    <name type="scientific">Oleiagrimonas citrea</name>
    <dbReference type="NCBI Taxonomy" id="1665687"/>
    <lineage>
        <taxon>Bacteria</taxon>
        <taxon>Pseudomonadati</taxon>
        <taxon>Pseudomonadota</taxon>
        <taxon>Gammaproteobacteria</taxon>
        <taxon>Lysobacterales</taxon>
        <taxon>Rhodanobacteraceae</taxon>
        <taxon>Oleiagrimonas</taxon>
    </lineage>
</organism>
<feature type="domain" description="Pyrimidine/purine nucleotide 5'-monophosphate nucleosidase N-terminal" evidence="5">
    <location>
        <begin position="17"/>
        <end position="124"/>
    </location>
</feature>
<evidence type="ECO:0000256" key="3">
    <source>
        <dbReference type="ARBA" id="ARBA00031983"/>
    </source>
</evidence>